<evidence type="ECO:0000259" key="3">
    <source>
        <dbReference type="Pfam" id="PF18175"/>
    </source>
</evidence>
<reference evidence="4" key="1">
    <citation type="submission" date="2018-05" db="EMBL/GenBank/DDBJ databases">
        <authorList>
            <person name="Lanie J.A."/>
            <person name="Ng W.-L."/>
            <person name="Kazmierczak K.M."/>
            <person name="Andrzejewski T.M."/>
            <person name="Davidsen T.M."/>
            <person name="Wayne K.J."/>
            <person name="Tettelin H."/>
            <person name="Glass J.I."/>
            <person name="Rusch D."/>
            <person name="Podicherti R."/>
            <person name="Tsui H.-C.T."/>
            <person name="Winkler M.E."/>
        </authorList>
    </citation>
    <scope>NUCLEOTIDE SEQUENCE</scope>
</reference>
<feature type="domain" description="CCDC81-like prokaryotic HU" evidence="3">
    <location>
        <begin position="59"/>
        <end position="127"/>
    </location>
</feature>
<feature type="transmembrane region" description="Helical" evidence="1">
    <location>
        <begin position="154"/>
        <end position="173"/>
    </location>
</feature>
<evidence type="ECO:0000313" key="4">
    <source>
        <dbReference type="EMBL" id="SVA39038.1"/>
    </source>
</evidence>
<keyword evidence="1" id="KW-0472">Membrane</keyword>
<name>A0A381VGY2_9ZZZZ</name>
<dbReference type="EMBL" id="UINC01008680">
    <property type="protein sequence ID" value="SVA39038.1"/>
    <property type="molecule type" value="Genomic_DNA"/>
</dbReference>
<dbReference type="Pfam" id="PF18174">
    <property type="entry name" value="HU-CCDC81_bac_1"/>
    <property type="match status" value="1"/>
</dbReference>
<keyword evidence="1" id="KW-0812">Transmembrane</keyword>
<feature type="non-terminal residue" evidence="4">
    <location>
        <position position="210"/>
    </location>
</feature>
<evidence type="ECO:0000259" key="2">
    <source>
        <dbReference type="Pfam" id="PF18174"/>
    </source>
</evidence>
<feature type="domain" description="CCDC81-like prokaryotic HU" evidence="2">
    <location>
        <begin position="4"/>
        <end position="58"/>
    </location>
</feature>
<evidence type="ECO:0008006" key="5">
    <source>
        <dbReference type="Google" id="ProtNLM"/>
    </source>
</evidence>
<organism evidence="4">
    <name type="scientific">marine metagenome</name>
    <dbReference type="NCBI Taxonomy" id="408172"/>
    <lineage>
        <taxon>unclassified sequences</taxon>
        <taxon>metagenomes</taxon>
        <taxon>ecological metagenomes</taxon>
    </lineage>
</organism>
<dbReference type="InterPro" id="IPR040495">
    <property type="entry name" value="HU-CCDC81_bac_1"/>
</dbReference>
<dbReference type="Pfam" id="PF18175">
    <property type="entry name" value="HU-CCDC81_bac_2"/>
    <property type="match status" value="1"/>
</dbReference>
<proteinExistence type="predicted"/>
<keyword evidence="1" id="KW-1133">Transmembrane helix</keyword>
<evidence type="ECO:0000256" key="1">
    <source>
        <dbReference type="SAM" id="Phobius"/>
    </source>
</evidence>
<dbReference type="InterPro" id="IPR041268">
    <property type="entry name" value="HU-CCDC81_bac_2"/>
</dbReference>
<gene>
    <name evidence="4" type="ORF">METZ01_LOCUS91892</name>
</gene>
<sequence>MKFDKYIKDLLYRYDCVVLPNLGAFITRNVSAKIDESNNVIYPPSKHISFNAKIVENDGLLANHIAIVENISREKAGKKIHKKILSYNKTLNNGELVKFKDVGSLSLKNDKYSFNPSNNINFLSSAFGLSEFSTSKVNKSSTDKNYNFNTYYKYAAILIIALFIGGTITTNYLNDINTSNQISYKKAEKEIEDKIQKATFVIDNPLPVIK</sequence>
<accession>A0A381VGY2</accession>
<protein>
    <recommendedName>
        <fullName evidence="5">CCDC81-like prokaryotic HU domain-containing protein</fullName>
    </recommendedName>
</protein>
<dbReference type="AlphaFoldDB" id="A0A381VGY2"/>